<organism evidence="1 2">
    <name type="scientific">Eretmocerus hayati</name>
    <dbReference type="NCBI Taxonomy" id="131215"/>
    <lineage>
        <taxon>Eukaryota</taxon>
        <taxon>Metazoa</taxon>
        <taxon>Ecdysozoa</taxon>
        <taxon>Arthropoda</taxon>
        <taxon>Hexapoda</taxon>
        <taxon>Insecta</taxon>
        <taxon>Pterygota</taxon>
        <taxon>Neoptera</taxon>
        <taxon>Endopterygota</taxon>
        <taxon>Hymenoptera</taxon>
        <taxon>Apocrita</taxon>
        <taxon>Proctotrupomorpha</taxon>
        <taxon>Chalcidoidea</taxon>
        <taxon>Aphelinidae</taxon>
        <taxon>Aphelininae</taxon>
        <taxon>Eretmocerus</taxon>
    </lineage>
</organism>
<keyword evidence="2" id="KW-1185">Reference proteome</keyword>
<gene>
    <name evidence="1" type="ORF">QAD02_006371</name>
</gene>
<dbReference type="EMBL" id="CM056744">
    <property type="protein sequence ID" value="KAJ8664709.1"/>
    <property type="molecule type" value="Genomic_DNA"/>
</dbReference>
<proteinExistence type="predicted"/>
<reference evidence="1" key="1">
    <citation type="submission" date="2023-04" db="EMBL/GenBank/DDBJ databases">
        <title>A chromosome-level genome assembly of the parasitoid wasp Eretmocerus hayati.</title>
        <authorList>
            <person name="Zhong Y."/>
            <person name="Liu S."/>
            <person name="Liu Y."/>
        </authorList>
    </citation>
    <scope>NUCLEOTIDE SEQUENCE</scope>
    <source>
        <strain evidence="1">ZJU_SS_LIU_2023</strain>
    </source>
</reference>
<name>A0ACC2N107_9HYME</name>
<evidence type="ECO:0000313" key="2">
    <source>
        <dbReference type="Proteomes" id="UP001239111"/>
    </source>
</evidence>
<dbReference type="Proteomes" id="UP001239111">
    <property type="component" value="Chromosome 4"/>
</dbReference>
<protein>
    <submittedName>
        <fullName evidence="1">Uncharacterized protein</fullName>
    </submittedName>
</protein>
<sequence length="561" mass="63284">MSLLRIATLLINVQLYFSEDVPKVLTKLGKIKGYYKTSYNQNVYKAFEGVPYALPPTGEQRFEVPKPIQPWSNELVANKIAEQCISFGEFLTGLNHSIIGSEDCLYMNIYSPVKRDGLLPVIVHFHGGAFILGSYMEDEAHYLMDHDIIYVTVNYRIGILGFLSTGDEIIPGNMGLKDQSLAMKWVKDNIESFGGDPNRITITGFSAGAASVHLHYLSPLSRGLFHSGISFSGTAFKCWSQTGHAKERAMKLGAAMGCPTTDTELLVKCLKKRPARDLTAAIRIFMPWHWLPFTPFGPTIEEPSATAFLTRSPAEMFHSGDYYDVPWVTGVVSEEGIFPVAEFAENDTALQELDENWEDLAPFLLDYNYTSPKEEHFSVAKSIREHYFRSENINRENIKSLIKLASDRFSTDTVRAVIAHAKTSKSPVRMYYYSYKAEKSSIERYGIREKNYGVAHGDDVFMVLKHPRMTSPVREDDLAMQKILISLWVSVAQNKKPDLGVEWSTVDSRPGKLTEANLNFLHIGGPENLKEEHNVEFLQNHFWNSLGLDENTHGDTDCECN</sequence>
<accession>A0ACC2N107</accession>
<evidence type="ECO:0000313" key="1">
    <source>
        <dbReference type="EMBL" id="KAJ8664709.1"/>
    </source>
</evidence>
<comment type="caution">
    <text evidence="1">The sequence shown here is derived from an EMBL/GenBank/DDBJ whole genome shotgun (WGS) entry which is preliminary data.</text>
</comment>